<evidence type="ECO:0000256" key="3">
    <source>
        <dbReference type="ARBA" id="ARBA00029596"/>
    </source>
</evidence>
<dbReference type="InterPro" id="IPR036704">
    <property type="entry name" value="RraA/RraA-like_sf"/>
</dbReference>
<evidence type="ECO:0000256" key="1">
    <source>
        <dbReference type="ARBA" id="ARBA00001968"/>
    </source>
</evidence>
<evidence type="ECO:0000256" key="5">
    <source>
        <dbReference type="PIRSR" id="PIRSR605493-1"/>
    </source>
</evidence>
<protein>
    <recommendedName>
        <fullName evidence="2">Putative 4-hydroxy-4-methyl-2-oxoglutarate aldolase</fullName>
    </recommendedName>
    <alternativeName>
        <fullName evidence="3">Regulator of ribonuclease activity homolog</fullName>
    </alternativeName>
    <alternativeName>
        <fullName evidence="4">RraA-like protein</fullName>
    </alternativeName>
</protein>
<dbReference type="PANTHER" id="PTHR33254">
    <property type="entry name" value="4-HYDROXY-4-METHYL-2-OXOGLUTARATE ALDOLASE 3-RELATED"/>
    <property type="match status" value="1"/>
</dbReference>
<evidence type="ECO:0000256" key="2">
    <source>
        <dbReference type="ARBA" id="ARBA00016549"/>
    </source>
</evidence>
<dbReference type="GO" id="GO:0046872">
    <property type="term" value="F:metal ion binding"/>
    <property type="evidence" value="ECO:0007669"/>
    <property type="project" value="UniProtKB-KW"/>
</dbReference>
<feature type="binding site" evidence="5">
    <location>
        <position position="119"/>
    </location>
    <ligand>
        <name>substrate</name>
    </ligand>
</feature>
<dbReference type="SUPFAM" id="SSF89562">
    <property type="entry name" value="RraA-like"/>
    <property type="match status" value="1"/>
</dbReference>
<dbReference type="AlphaFoldDB" id="A0AAI9ICL1"/>
<keyword evidence="5" id="KW-0460">Magnesium</keyword>
<dbReference type="EMBL" id="AEEC02000024">
    <property type="protein sequence ID" value="EOA03645.1"/>
    <property type="molecule type" value="Genomic_DNA"/>
</dbReference>
<sequence>MSAGFRILERARKVSAQDVKNFAAIPVANISDSMARMTAAGARLRPLHRGGKLAGAAITVKSRPGDNLMVHKALDLAEPGDIVVVDAGGDLSNAIIGELMVAHAIQRGLGGIVIYGAVRDLDAIQGGSFPVFAAGVTHRGPYKDGPGEINVPIAIDGMVIAPGDLVVGDYDGLLCVGYDDIAAVYAAAKAKNDAEVAQMAAIQAGTSDRGWIDASLKRLGCQQIGQPVSRHG</sequence>
<dbReference type="Proteomes" id="UP000006772">
    <property type="component" value="Unassembled WGS sequence"/>
</dbReference>
<evidence type="ECO:0000256" key="4">
    <source>
        <dbReference type="ARBA" id="ARBA00030169"/>
    </source>
</evidence>
<dbReference type="InterPro" id="IPR005493">
    <property type="entry name" value="RraA/RraA-like"/>
</dbReference>
<reference evidence="6 7" key="1">
    <citation type="journal article" date="2013" name="Front. Microbiol.">
        <title>The genome of the endophytic bacterium H. frisingense GSF30(T) identifies diverse strategies in the Herbaspirillum genus to interact with plants.</title>
        <authorList>
            <person name="Straub D."/>
            <person name="Rothballer M."/>
            <person name="Hartmann A."/>
            <person name="Ludewig U."/>
        </authorList>
    </citation>
    <scope>NUCLEOTIDE SEQUENCE [LARGE SCALE GENOMIC DNA]</scope>
    <source>
        <strain evidence="6 7">GSF30</strain>
    </source>
</reference>
<gene>
    <name evidence="6" type="ORF">HFRIS_016372</name>
</gene>
<dbReference type="Pfam" id="PF03737">
    <property type="entry name" value="RraA-like"/>
    <property type="match status" value="1"/>
</dbReference>
<dbReference type="RefSeq" id="WP_006464517.1">
    <property type="nucleotide sequence ID" value="NZ_AEEC02000024.1"/>
</dbReference>
<feature type="binding site" evidence="5">
    <location>
        <begin position="97"/>
        <end position="100"/>
    </location>
    <ligand>
        <name>substrate</name>
    </ligand>
</feature>
<evidence type="ECO:0000313" key="7">
    <source>
        <dbReference type="Proteomes" id="UP000006772"/>
    </source>
</evidence>
<comment type="caution">
    <text evidence="6">The sequence shown here is derived from an EMBL/GenBank/DDBJ whole genome shotgun (WGS) entry which is preliminary data.</text>
</comment>
<dbReference type="CDD" id="cd16841">
    <property type="entry name" value="RraA_family"/>
    <property type="match status" value="1"/>
</dbReference>
<evidence type="ECO:0000313" key="6">
    <source>
        <dbReference type="EMBL" id="EOA03645.1"/>
    </source>
</evidence>
<comment type="cofactor">
    <cofactor evidence="5">
        <name>Mg(2+)</name>
        <dbReference type="ChEBI" id="CHEBI:18420"/>
    </cofactor>
</comment>
<comment type="cofactor">
    <cofactor evidence="1">
        <name>a divalent metal cation</name>
        <dbReference type="ChEBI" id="CHEBI:60240"/>
    </cofactor>
</comment>
<dbReference type="NCBIfam" id="NF004850">
    <property type="entry name" value="PRK06201.1"/>
    <property type="match status" value="1"/>
</dbReference>
<name>A0AAI9ICL1_9BURK</name>
<keyword evidence="5" id="KW-0479">Metal-binding</keyword>
<accession>A0AAI9ICL1</accession>
<organism evidence="6 7">
    <name type="scientific">Herbaspirillum frisingense GSF30</name>
    <dbReference type="NCBI Taxonomy" id="864073"/>
    <lineage>
        <taxon>Bacteria</taxon>
        <taxon>Pseudomonadati</taxon>
        <taxon>Pseudomonadota</taxon>
        <taxon>Betaproteobacteria</taxon>
        <taxon>Burkholderiales</taxon>
        <taxon>Oxalobacteraceae</taxon>
        <taxon>Herbaspirillum</taxon>
    </lineage>
</organism>
<proteinExistence type="predicted"/>
<dbReference type="PANTHER" id="PTHR33254:SF4">
    <property type="entry name" value="4-HYDROXY-4-METHYL-2-OXOGLUTARATE ALDOLASE 3-RELATED"/>
    <property type="match status" value="1"/>
</dbReference>
<feature type="binding site" evidence="5">
    <location>
        <position position="120"/>
    </location>
    <ligand>
        <name>Mg(2+)</name>
        <dbReference type="ChEBI" id="CHEBI:18420"/>
    </ligand>
</feature>
<dbReference type="Gene3D" id="3.50.30.40">
    <property type="entry name" value="Ribonuclease E inhibitor RraA/RraA-like"/>
    <property type="match status" value="1"/>
</dbReference>